<protein>
    <submittedName>
        <fullName evidence="1">Transcriptional regulator, AlpA family</fullName>
    </submittedName>
</protein>
<dbReference type="PANTHER" id="PTHR36154">
    <property type="entry name" value="DNA-BINDING TRANSCRIPTIONAL ACTIVATOR ALPA"/>
    <property type="match status" value="1"/>
</dbReference>
<proteinExistence type="predicted"/>
<dbReference type="Gene3D" id="1.10.238.160">
    <property type="match status" value="1"/>
</dbReference>
<evidence type="ECO:0000313" key="2">
    <source>
        <dbReference type="Proteomes" id="UP000199527"/>
    </source>
</evidence>
<dbReference type="RefSeq" id="WP_090363822.1">
    <property type="nucleotide sequence ID" value="NZ_FNEM01000004.1"/>
</dbReference>
<dbReference type="EMBL" id="FNEM01000004">
    <property type="protein sequence ID" value="SDI97346.1"/>
    <property type="molecule type" value="Genomic_DNA"/>
</dbReference>
<dbReference type="InterPro" id="IPR010260">
    <property type="entry name" value="AlpA"/>
</dbReference>
<name>A0A1G8PYL0_9GAMM</name>
<organism evidence="1 2">
    <name type="scientific">Ferrimonas sediminum</name>
    <dbReference type="NCBI Taxonomy" id="718193"/>
    <lineage>
        <taxon>Bacteria</taxon>
        <taxon>Pseudomonadati</taxon>
        <taxon>Pseudomonadota</taxon>
        <taxon>Gammaproteobacteria</taxon>
        <taxon>Alteromonadales</taxon>
        <taxon>Ferrimonadaceae</taxon>
        <taxon>Ferrimonas</taxon>
    </lineage>
</organism>
<reference evidence="2" key="1">
    <citation type="submission" date="2016-10" db="EMBL/GenBank/DDBJ databases">
        <authorList>
            <person name="Varghese N."/>
            <person name="Submissions S."/>
        </authorList>
    </citation>
    <scope>NUCLEOTIDE SEQUENCE [LARGE SCALE GENOMIC DNA]</scope>
    <source>
        <strain evidence="2">DSM 23317</strain>
    </source>
</reference>
<dbReference type="InterPro" id="IPR052931">
    <property type="entry name" value="Prophage_regulatory_activator"/>
</dbReference>
<dbReference type="Proteomes" id="UP000199527">
    <property type="component" value="Unassembled WGS sequence"/>
</dbReference>
<dbReference type="PANTHER" id="PTHR36154:SF1">
    <property type="entry name" value="DNA-BINDING TRANSCRIPTIONAL ACTIVATOR ALPA"/>
    <property type="match status" value="1"/>
</dbReference>
<dbReference type="AlphaFoldDB" id="A0A1G8PYL0"/>
<keyword evidence="2" id="KW-1185">Reference proteome</keyword>
<dbReference type="OrthoDB" id="8455288at2"/>
<accession>A0A1G8PYL0</accession>
<dbReference type="Pfam" id="PF05930">
    <property type="entry name" value="Phage_AlpA"/>
    <property type="match status" value="1"/>
</dbReference>
<evidence type="ECO:0000313" key="1">
    <source>
        <dbReference type="EMBL" id="SDI97346.1"/>
    </source>
</evidence>
<gene>
    <name evidence="1" type="ORF">SAMN04488540_104123</name>
</gene>
<sequence>MTVRFIKIKDIVNTTSLSESNIYARMASGNFPKSIKLGPRTSVWVESEVQAWMEQQIPSRPQEEEV</sequence>